<sequence>MHLKLKTLLWIMCLIFCYVQVTQASCLSYGHSCWGAHGKRSGPPPDEKLVEQVPDENSNRWQIIKILQDKNGFPIRKNYRKSMNLYRLGKIDEVPQPYIQLIPDDFRSDDQPRPVEALVETNNPDANEMLVNTVFDESLAAKPGHRVSKFYKSIDT</sequence>
<evidence type="ECO:0000313" key="2">
    <source>
        <dbReference type="EMBL" id="SSX11422.1"/>
    </source>
</evidence>
<dbReference type="EMBL" id="UFQS01001554">
    <property type="protein sequence ID" value="SSX11422.1"/>
    <property type="molecule type" value="Genomic_DNA"/>
</dbReference>
<evidence type="ECO:0000256" key="1">
    <source>
        <dbReference type="SAM" id="SignalP"/>
    </source>
</evidence>
<keyword evidence="1" id="KW-0732">Signal</keyword>
<proteinExistence type="predicted"/>
<evidence type="ECO:0000313" key="3">
    <source>
        <dbReference type="EMBL" id="SSX30990.1"/>
    </source>
</evidence>
<dbReference type="VEuPathDB" id="VectorBase:CSON003140"/>
<accession>A0A336MM01</accession>
<gene>
    <name evidence="3" type="primary">CSON003140</name>
</gene>
<name>A0A336MM01_CULSO</name>
<dbReference type="EMBL" id="UFQT01001554">
    <property type="protein sequence ID" value="SSX30990.1"/>
    <property type="molecule type" value="Genomic_DNA"/>
</dbReference>
<dbReference type="AlphaFoldDB" id="A0A336MM01"/>
<feature type="chain" id="PRO_5036328684" evidence="1">
    <location>
        <begin position="25"/>
        <end position="156"/>
    </location>
</feature>
<reference evidence="2" key="1">
    <citation type="submission" date="2018-04" db="EMBL/GenBank/DDBJ databases">
        <authorList>
            <person name="Go L.Y."/>
            <person name="Mitchell J.A."/>
        </authorList>
    </citation>
    <scope>NUCLEOTIDE SEQUENCE</scope>
    <source>
        <tissue evidence="2">Whole organism</tissue>
    </source>
</reference>
<feature type="signal peptide" evidence="1">
    <location>
        <begin position="1"/>
        <end position="24"/>
    </location>
</feature>
<organism evidence="3">
    <name type="scientific">Culicoides sonorensis</name>
    <name type="common">Biting midge</name>
    <dbReference type="NCBI Taxonomy" id="179676"/>
    <lineage>
        <taxon>Eukaryota</taxon>
        <taxon>Metazoa</taxon>
        <taxon>Ecdysozoa</taxon>
        <taxon>Arthropoda</taxon>
        <taxon>Hexapoda</taxon>
        <taxon>Insecta</taxon>
        <taxon>Pterygota</taxon>
        <taxon>Neoptera</taxon>
        <taxon>Endopterygota</taxon>
        <taxon>Diptera</taxon>
        <taxon>Nematocera</taxon>
        <taxon>Chironomoidea</taxon>
        <taxon>Ceratopogonidae</taxon>
        <taxon>Ceratopogoninae</taxon>
        <taxon>Culicoides</taxon>
        <taxon>Monoculicoides</taxon>
    </lineage>
</organism>
<reference evidence="3" key="2">
    <citation type="submission" date="2018-07" db="EMBL/GenBank/DDBJ databases">
        <authorList>
            <person name="Quirk P.G."/>
            <person name="Krulwich T.A."/>
        </authorList>
    </citation>
    <scope>NUCLEOTIDE SEQUENCE</scope>
</reference>
<protein>
    <submittedName>
        <fullName evidence="3">CSON003140 protein</fullName>
    </submittedName>
</protein>